<reference evidence="7 8" key="1">
    <citation type="submission" date="2022-01" db="EMBL/GenBank/DDBJ databases">
        <title>A high-quality chromosome-level genome assembly of rohu carp, Labeo rohita.</title>
        <authorList>
            <person name="Arick M.A. II"/>
            <person name="Hsu C.-Y."/>
            <person name="Magbanua Z."/>
            <person name="Pechanova O."/>
            <person name="Grover C."/>
            <person name="Miller E."/>
            <person name="Thrash A."/>
            <person name="Ezzel L."/>
            <person name="Alam S."/>
            <person name="Benzie J."/>
            <person name="Hamilton M."/>
            <person name="Karsi A."/>
            <person name="Lawrence M.L."/>
            <person name="Peterson D.G."/>
        </authorList>
    </citation>
    <scope>NUCLEOTIDE SEQUENCE [LARGE SCALE GENOMIC DNA]</scope>
    <source>
        <strain evidence="8">BAU-BD-2019</strain>
        <tissue evidence="7">Blood</tissue>
    </source>
</reference>
<evidence type="ECO:0000256" key="1">
    <source>
        <dbReference type="ARBA" id="ARBA00004123"/>
    </source>
</evidence>
<name>A0ABQ8MUH9_LABRO</name>
<keyword evidence="5" id="KW-0539">Nucleus</keyword>
<organism evidence="7 8">
    <name type="scientific">Labeo rohita</name>
    <name type="common">Indian major carp</name>
    <name type="synonym">Cyprinus rohita</name>
    <dbReference type="NCBI Taxonomy" id="84645"/>
    <lineage>
        <taxon>Eukaryota</taxon>
        <taxon>Metazoa</taxon>
        <taxon>Chordata</taxon>
        <taxon>Craniata</taxon>
        <taxon>Vertebrata</taxon>
        <taxon>Euteleostomi</taxon>
        <taxon>Actinopterygii</taxon>
        <taxon>Neopterygii</taxon>
        <taxon>Teleostei</taxon>
        <taxon>Ostariophysi</taxon>
        <taxon>Cypriniformes</taxon>
        <taxon>Cyprinidae</taxon>
        <taxon>Labeoninae</taxon>
        <taxon>Labeonini</taxon>
        <taxon>Labeo</taxon>
    </lineage>
</organism>
<dbReference type="Pfam" id="PF10523">
    <property type="entry name" value="BEN"/>
    <property type="match status" value="1"/>
</dbReference>
<evidence type="ECO:0000313" key="8">
    <source>
        <dbReference type="Proteomes" id="UP000830375"/>
    </source>
</evidence>
<accession>A0ABQ8MUH9</accession>
<dbReference type="EMBL" id="JACTAM010000003">
    <property type="protein sequence ID" value="KAI2666488.1"/>
    <property type="molecule type" value="Genomic_DNA"/>
</dbReference>
<feature type="domain" description="BEN" evidence="6">
    <location>
        <begin position="178"/>
        <end position="327"/>
    </location>
</feature>
<comment type="subcellular location">
    <subcellularLocation>
        <location evidence="1">Nucleus</location>
    </subcellularLocation>
</comment>
<dbReference type="InterPro" id="IPR018379">
    <property type="entry name" value="BEN_domain"/>
</dbReference>
<dbReference type="InterPro" id="IPR037496">
    <property type="entry name" value="BEND6-like"/>
</dbReference>
<keyword evidence="4" id="KW-0804">Transcription</keyword>
<evidence type="ECO:0000259" key="6">
    <source>
        <dbReference type="PROSITE" id="PS51457"/>
    </source>
</evidence>
<evidence type="ECO:0000256" key="3">
    <source>
        <dbReference type="ARBA" id="ARBA00023015"/>
    </source>
</evidence>
<dbReference type="PANTHER" id="PTHR35346">
    <property type="entry name" value="BEN DOMAIN-CONTAINING PROTEIN 6"/>
    <property type="match status" value="1"/>
</dbReference>
<keyword evidence="2" id="KW-0678">Repressor</keyword>
<dbReference type="Gene3D" id="1.10.10.2590">
    <property type="entry name" value="BEN domain"/>
    <property type="match status" value="1"/>
</dbReference>
<evidence type="ECO:0000256" key="5">
    <source>
        <dbReference type="ARBA" id="ARBA00023242"/>
    </source>
</evidence>
<dbReference type="Proteomes" id="UP000830375">
    <property type="component" value="Unassembled WGS sequence"/>
</dbReference>
<keyword evidence="3" id="KW-0805">Transcription regulation</keyword>
<protein>
    <submittedName>
        <fullName evidence="7">BEN domain-containing protein 6</fullName>
    </submittedName>
</protein>
<comment type="caution">
    <text evidence="7">The sequence shown here is derived from an EMBL/GenBank/DDBJ whole genome shotgun (WGS) entry which is preliminary data.</text>
</comment>
<evidence type="ECO:0000313" key="7">
    <source>
        <dbReference type="EMBL" id="KAI2666488.1"/>
    </source>
</evidence>
<dbReference type="PROSITE" id="PS51457">
    <property type="entry name" value="BEN"/>
    <property type="match status" value="1"/>
</dbReference>
<dbReference type="PANTHER" id="PTHR35346:SF1">
    <property type="entry name" value="BEN DOMAIN-CONTAINING PROTEIN 6"/>
    <property type="match status" value="1"/>
</dbReference>
<evidence type="ECO:0000256" key="4">
    <source>
        <dbReference type="ARBA" id="ARBA00023163"/>
    </source>
</evidence>
<gene>
    <name evidence="7" type="ORF">H4Q32_010370</name>
</gene>
<proteinExistence type="predicted"/>
<evidence type="ECO:0000256" key="2">
    <source>
        <dbReference type="ARBA" id="ARBA00022491"/>
    </source>
</evidence>
<keyword evidence="8" id="KW-1185">Reference proteome</keyword>
<sequence length="406" mass="46065">MRRKTIAKRILYNGYEAYEETPEETGARANHVFSQEPAKRRKWRELNGEDISSCNADYIKFKTKVLGSLQSRSRAELIAMVLSMQREMDGLREQIRSLTACGKLAQTLEELIEKSDRWLCGGHEAATPSIPRELERSRPPSHISPPRVLSGRTAECASSEQQGCGQYEVTQTMPQRNGTPEQKVITADLLERCNTGTTAQKLTNDLLRSLYDRDCLASHSISGIVNSKRGMPKPALPAHEIQAVLSTYKDLFVTSMNWLIRERIQFHFINCNQAIVKFVINCGLKFAVLITSETFSTGTVQRFFPGKTDSEIKGYIRQKLQNEAKRLRKRPHPADDPLVGSFEEARATFCSYCKVFTFPDRGTQAPEGRRLRELRFGKTAASHWGRYLHRSSRRTDSACISTHQIC</sequence>